<dbReference type="InterPro" id="IPR036397">
    <property type="entry name" value="RNaseH_sf"/>
</dbReference>
<dbReference type="PANTHER" id="PTHR23044">
    <property type="entry name" value="3'-5' EXONUCLEASE ERI1-RELATED"/>
    <property type="match status" value="1"/>
</dbReference>
<protein>
    <submittedName>
        <fullName evidence="6">ERI1 exoribonuclease 2 isoform X5</fullName>
    </submittedName>
</protein>
<keyword evidence="3" id="KW-0269">Exonuclease</keyword>
<gene>
    <name evidence="6" type="primary">ERI2</name>
</gene>
<dbReference type="InterPro" id="IPR012337">
    <property type="entry name" value="RNaseH-like_sf"/>
</dbReference>
<dbReference type="CDD" id="cd06133">
    <property type="entry name" value="ERI-1_3'hExo_like"/>
    <property type="match status" value="1"/>
</dbReference>
<dbReference type="SUPFAM" id="SSF53098">
    <property type="entry name" value="Ribonuclease H-like"/>
    <property type="match status" value="1"/>
</dbReference>
<evidence type="ECO:0000259" key="4">
    <source>
        <dbReference type="SMART" id="SM00479"/>
    </source>
</evidence>
<dbReference type="RefSeq" id="XP_072838653.1">
    <property type="nucleotide sequence ID" value="XM_072982552.1"/>
</dbReference>
<feature type="domain" description="Exonuclease" evidence="4">
    <location>
        <begin position="37"/>
        <end position="199"/>
    </location>
</feature>
<reference evidence="6" key="1">
    <citation type="submission" date="2025-08" db="UniProtKB">
        <authorList>
            <consortium name="RefSeq"/>
        </authorList>
    </citation>
    <scope>IDENTIFICATION</scope>
</reference>
<accession>A0ABM5EZR9</accession>
<proteinExistence type="predicted"/>
<dbReference type="Pfam" id="PF00929">
    <property type="entry name" value="RNase_T"/>
    <property type="match status" value="1"/>
</dbReference>
<dbReference type="PANTHER" id="PTHR23044:SF61">
    <property type="entry name" value="3'-5' EXORIBONUCLEASE 1-RELATED"/>
    <property type="match status" value="1"/>
</dbReference>
<dbReference type="SMART" id="SM00479">
    <property type="entry name" value="EXOIII"/>
    <property type="match status" value="1"/>
</dbReference>
<evidence type="ECO:0000313" key="6">
    <source>
        <dbReference type="RefSeq" id="XP_072838653.1"/>
    </source>
</evidence>
<organism evidence="5 6">
    <name type="scientific">Pogona vitticeps</name>
    <name type="common">central bearded dragon</name>
    <dbReference type="NCBI Taxonomy" id="103695"/>
    <lineage>
        <taxon>Eukaryota</taxon>
        <taxon>Metazoa</taxon>
        <taxon>Chordata</taxon>
        <taxon>Craniata</taxon>
        <taxon>Vertebrata</taxon>
        <taxon>Euteleostomi</taxon>
        <taxon>Lepidosauria</taxon>
        <taxon>Squamata</taxon>
        <taxon>Bifurcata</taxon>
        <taxon>Unidentata</taxon>
        <taxon>Episquamata</taxon>
        <taxon>Toxicofera</taxon>
        <taxon>Iguania</taxon>
        <taxon>Acrodonta</taxon>
        <taxon>Agamidae</taxon>
        <taxon>Amphibolurinae</taxon>
        <taxon>Pogona</taxon>
    </lineage>
</organism>
<evidence type="ECO:0000313" key="5">
    <source>
        <dbReference type="Proteomes" id="UP001652642"/>
    </source>
</evidence>
<dbReference type="InterPro" id="IPR013520">
    <property type="entry name" value="Ribonucl_H"/>
</dbReference>
<evidence type="ECO:0000256" key="2">
    <source>
        <dbReference type="ARBA" id="ARBA00022801"/>
    </source>
</evidence>
<dbReference type="GeneID" id="110082213"/>
<dbReference type="InterPro" id="IPR051274">
    <property type="entry name" value="3-5_Exoribonuclease"/>
</dbReference>
<dbReference type="Gene3D" id="3.30.420.10">
    <property type="entry name" value="Ribonuclease H-like superfamily/Ribonuclease H"/>
    <property type="match status" value="1"/>
</dbReference>
<sequence>MATKRLARQLGIIRRLSKTSLSDQSRDRPKLRQLFSYLIVIDFESTCWNDNRKCYTQEIIEFPAVLLNTSNGEMESEFHAYVQPQEHPILSEFCTELTGITQNQVDEGVPLRICLSQFSKWIQKLQTEKNIIFSSSHSSGAASEGQLCAFVTWSDWDLGVCLHYECKRKQLRKPAILNSWIDLRATYKVWMIPGILLALLGG</sequence>
<keyword evidence="5" id="KW-1185">Reference proteome</keyword>
<name>A0ABM5EZR9_9SAUR</name>
<dbReference type="Proteomes" id="UP001652642">
    <property type="component" value="Chromosome 13"/>
</dbReference>
<evidence type="ECO:0000256" key="3">
    <source>
        <dbReference type="ARBA" id="ARBA00022839"/>
    </source>
</evidence>
<evidence type="ECO:0000256" key="1">
    <source>
        <dbReference type="ARBA" id="ARBA00022722"/>
    </source>
</evidence>
<keyword evidence="1" id="KW-0540">Nuclease</keyword>
<dbReference type="InterPro" id="IPR047201">
    <property type="entry name" value="ERI-1_3'hExo-like"/>
</dbReference>
<keyword evidence="2" id="KW-0378">Hydrolase</keyword>